<protein>
    <submittedName>
        <fullName evidence="3">Uncharacterized protein</fullName>
    </submittedName>
</protein>
<dbReference type="AlphaFoldDB" id="A0A074ZL47"/>
<feature type="region of interest" description="Disordered" evidence="2">
    <location>
        <begin position="1"/>
        <end position="74"/>
    </location>
</feature>
<sequence>MSDPFSDMEKLEVSTTMPPRPAMPFGEENVEVESEVKMENVQDSSSLFEPQTSAKRPIKDEDTPEAKRTKCSNNNESFSAEVPFSYSGDPVRIYAYPEKYDYAIHEVVPKLEVNSNYHRWAEQNLPRVIRQKIIPKILPFVGEDDEMKNYHTFFSANQKTPMPEPMWCSLVGDPGTGKSTLMSHLAGIRNLASSGNSSESMTQSPMVFSYSTGQANFEIKVVIRYKGSIKSVLRTCFQDLIKWFKLSEVERSDDDNDLVREAADAAQEYLNRLFPENEDVTSLPDIEDMMQKKGLLAGGDPDPIISKLHTDVLGRIHEQGFDWESRSKTMTAESLLDMSNKIKPFTERGDLAPIVTSIQIGVHSSFLAQGIQISDLPGIRDTNTHTSQVALDGFEKCPRTIVVGDVVRCLSKPELAYYLSKAVREKGAGNVWLVLRGKEIIEEEPARCSAADKSKLRQMKDRLEKAQAKIDISSSDEQIKEVKRLEKELLDERLDVRDRSTREQFQKKYFDTRNTGDLNVVIISNIDYSKYVNGPDENNPPTLSYDQTGIDELRAQLCSAPSRARVESLRHHNLKIQQMLRRLRLTFSAAQLPRRDRVIAVFETSAFLPMKKHQKVLTASTTRHNVNTLKLLRNDAMVQEIEAKIDGKWAKYPAATISSFFKKNGKHKHSIKKITQQPEFWTEAILLIVSKHLLPLEQVLFDEVDKCSSTIIESMGDTIADLKHEIGRLEQVGGVDMEEIFEIWDKEKEAFEEEMLRLCTWLKEKIRQISTASTTDTGSTIPAFAESTQLIYQEAMTEIPPGTSQGPKKRLKHLKRKLFDVSGPFSKMGDDVSTQLKRISDKWISAVERRVKTVFDNCKDALLNEFKGKRMSPEKRAEIAPGILATVDDALQSLKADVEAYKKARETGRQATDT</sequence>
<evidence type="ECO:0000313" key="4">
    <source>
        <dbReference type="Proteomes" id="UP000030641"/>
    </source>
</evidence>
<dbReference type="OMA" id="TELCKEM"/>
<dbReference type="RefSeq" id="XP_013347365.1">
    <property type="nucleotide sequence ID" value="XM_013491911.1"/>
</dbReference>
<dbReference type="Gene3D" id="3.40.50.300">
    <property type="entry name" value="P-loop containing nucleotide triphosphate hydrolases"/>
    <property type="match status" value="1"/>
</dbReference>
<dbReference type="SUPFAM" id="SSF52540">
    <property type="entry name" value="P-loop containing nucleoside triphosphate hydrolases"/>
    <property type="match status" value="1"/>
</dbReference>
<dbReference type="PANTHER" id="PTHR36681:SF3">
    <property type="entry name" value="NUCLEAR GTPASE, GERMINAL CENTER-ASSOCIATED, TANDEM DUPLICATE 3"/>
    <property type="match status" value="1"/>
</dbReference>
<accession>A0A074ZL47</accession>
<proteinExistence type="predicted"/>
<dbReference type="HOGENOM" id="CLU_338575_0_0_1"/>
<dbReference type="InterPro" id="IPR027417">
    <property type="entry name" value="P-loop_NTPase"/>
</dbReference>
<dbReference type="GeneID" id="25363222"/>
<name>A0A074ZL47_AURSE</name>
<keyword evidence="1" id="KW-0175">Coiled coil</keyword>
<dbReference type="InParanoid" id="A0A074ZL47"/>
<feature type="coiled-coil region" evidence="1">
    <location>
        <begin position="449"/>
        <end position="495"/>
    </location>
</feature>
<reference evidence="3 4" key="1">
    <citation type="journal article" date="2014" name="BMC Genomics">
        <title>Genome sequencing of four Aureobasidium pullulans varieties: biotechnological potential, stress tolerance, and description of new species.</title>
        <authorList>
            <person name="Gostin Ar C."/>
            <person name="Ohm R.A."/>
            <person name="Kogej T."/>
            <person name="Sonjak S."/>
            <person name="Turk M."/>
            <person name="Zajc J."/>
            <person name="Zalar P."/>
            <person name="Grube M."/>
            <person name="Sun H."/>
            <person name="Han J."/>
            <person name="Sharma A."/>
            <person name="Chiniquy J."/>
            <person name="Ngan C.Y."/>
            <person name="Lipzen A."/>
            <person name="Barry K."/>
            <person name="Grigoriev I.V."/>
            <person name="Gunde-Cimerman N."/>
        </authorList>
    </citation>
    <scope>NUCLEOTIDE SEQUENCE [LARGE SCALE GENOMIC DNA]</scope>
    <source>
        <strain evidence="3 4">EXF-2481</strain>
    </source>
</reference>
<keyword evidence="4" id="KW-1185">Reference proteome</keyword>
<dbReference type="PANTHER" id="PTHR36681">
    <property type="entry name" value="NUCLEAR GTPASE, GERMINAL CENTER-ASSOCIATED, TANDEM DUPLICATE 3"/>
    <property type="match status" value="1"/>
</dbReference>
<evidence type="ECO:0000256" key="1">
    <source>
        <dbReference type="SAM" id="Coils"/>
    </source>
</evidence>
<dbReference type="EMBL" id="KL584751">
    <property type="protein sequence ID" value="KEQ99116.1"/>
    <property type="molecule type" value="Genomic_DNA"/>
</dbReference>
<feature type="compositionally biased region" description="Basic and acidic residues" evidence="2">
    <location>
        <begin position="57"/>
        <end position="68"/>
    </location>
</feature>
<organism evidence="3 4">
    <name type="scientific">Aureobasidium subglaciale (strain EXF-2481)</name>
    <name type="common">Aureobasidium pullulans var. subglaciale</name>
    <dbReference type="NCBI Taxonomy" id="1043005"/>
    <lineage>
        <taxon>Eukaryota</taxon>
        <taxon>Fungi</taxon>
        <taxon>Dikarya</taxon>
        <taxon>Ascomycota</taxon>
        <taxon>Pezizomycotina</taxon>
        <taxon>Dothideomycetes</taxon>
        <taxon>Dothideomycetidae</taxon>
        <taxon>Dothideales</taxon>
        <taxon>Saccotheciaceae</taxon>
        <taxon>Aureobasidium</taxon>
    </lineage>
</organism>
<feature type="compositionally biased region" description="Polar residues" evidence="2">
    <location>
        <begin position="41"/>
        <end position="54"/>
    </location>
</feature>
<gene>
    <name evidence="3" type="ORF">AUEXF2481DRAFT_26343</name>
</gene>
<dbReference type="STRING" id="1043005.A0A074ZL47"/>
<dbReference type="Proteomes" id="UP000030641">
    <property type="component" value="Unassembled WGS sequence"/>
</dbReference>
<evidence type="ECO:0000256" key="2">
    <source>
        <dbReference type="SAM" id="MobiDB-lite"/>
    </source>
</evidence>
<dbReference type="OrthoDB" id="3598281at2759"/>
<evidence type="ECO:0000313" key="3">
    <source>
        <dbReference type="EMBL" id="KEQ99116.1"/>
    </source>
</evidence>